<gene>
    <name evidence="5" type="ORF">ACFQS1_18110</name>
</gene>
<comment type="catalytic activity">
    <reaction evidence="3">
        <text>[thioredoxin]-dithiol + NADP(+) = [thioredoxin]-disulfide + NADPH + H(+)</text>
        <dbReference type="Rhea" id="RHEA:20345"/>
        <dbReference type="Rhea" id="RHEA-COMP:10698"/>
        <dbReference type="Rhea" id="RHEA-COMP:10700"/>
        <dbReference type="ChEBI" id="CHEBI:15378"/>
        <dbReference type="ChEBI" id="CHEBI:29950"/>
        <dbReference type="ChEBI" id="CHEBI:50058"/>
        <dbReference type="ChEBI" id="CHEBI:57783"/>
        <dbReference type="ChEBI" id="CHEBI:58349"/>
        <dbReference type="EC" id="1.8.1.9"/>
    </reaction>
</comment>
<dbReference type="InterPro" id="IPR023753">
    <property type="entry name" value="FAD/NAD-binding_dom"/>
</dbReference>
<dbReference type="RefSeq" id="WP_378969568.1">
    <property type="nucleotide sequence ID" value="NZ_JBHTBJ010000012.1"/>
</dbReference>
<keyword evidence="2" id="KW-0560">Oxidoreductase</keyword>
<dbReference type="EMBL" id="JBHTBJ010000012">
    <property type="protein sequence ID" value="MFC7275910.1"/>
    <property type="molecule type" value="Genomic_DNA"/>
</dbReference>
<organism evidence="5 6">
    <name type="scientific">Paractinoplanes rhizophilus</name>
    <dbReference type="NCBI Taxonomy" id="1416877"/>
    <lineage>
        <taxon>Bacteria</taxon>
        <taxon>Bacillati</taxon>
        <taxon>Actinomycetota</taxon>
        <taxon>Actinomycetes</taxon>
        <taxon>Micromonosporales</taxon>
        <taxon>Micromonosporaceae</taxon>
        <taxon>Paractinoplanes</taxon>
    </lineage>
</organism>
<evidence type="ECO:0000259" key="4">
    <source>
        <dbReference type="Pfam" id="PF07992"/>
    </source>
</evidence>
<feature type="domain" description="FAD/NAD(P)-binding" evidence="4">
    <location>
        <begin position="4"/>
        <end position="279"/>
    </location>
</feature>
<dbReference type="InterPro" id="IPR036188">
    <property type="entry name" value="FAD/NAD-bd_sf"/>
</dbReference>
<evidence type="ECO:0000256" key="2">
    <source>
        <dbReference type="ARBA" id="ARBA00023002"/>
    </source>
</evidence>
<evidence type="ECO:0000256" key="1">
    <source>
        <dbReference type="ARBA" id="ARBA00022630"/>
    </source>
</evidence>
<evidence type="ECO:0000313" key="6">
    <source>
        <dbReference type="Proteomes" id="UP001596548"/>
    </source>
</evidence>
<dbReference type="PANTHER" id="PTHR48105">
    <property type="entry name" value="THIOREDOXIN REDUCTASE 1-RELATED-RELATED"/>
    <property type="match status" value="1"/>
</dbReference>
<dbReference type="PRINTS" id="PR00469">
    <property type="entry name" value="PNDRDTASEII"/>
</dbReference>
<accession>A0ABW2HTW7</accession>
<keyword evidence="1" id="KW-0285">Flavoprotein</keyword>
<name>A0ABW2HTW7_9ACTN</name>
<keyword evidence="6" id="KW-1185">Reference proteome</keyword>
<dbReference type="Proteomes" id="UP001596548">
    <property type="component" value="Unassembled WGS sequence"/>
</dbReference>
<dbReference type="SUPFAM" id="SSF51905">
    <property type="entry name" value="FAD/NAD(P)-binding domain"/>
    <property type="match status" value="1"/>
</dbReference>
<dbReference type="Gene3D" id="3.50.50.60">
    <property type="entry name" value="FAD/NAD(P)-binding domain"/>
    <property type="match status" value="2"/>
</dbReference>
<dbReference type="PRINTS" id="PR00368">
    <property type="entry name" value="FADPNR"/>
</dbReference>
<dbReference type="InterPro" id="IPR050097">
    <property type="entry name" value="Ferredoxin-NADP_redctase_2"/>
</dbReference>
<comment type="caution">
    <text evidence="5">The sequence shown here is derived from an EMBL/GenBank/DDBJ whole genome shotgun (WGS) entry which is preliminary data.</text>
</comment>
<sequence>MTQYDVAIIGGGAAGLSAALVLSRARRRVLVVDAGSPRNAPAAHLHGYLSRDGMPPSELLASGRAEVTGYGGEITAGRVAALAPLDDGFSVRLADGRHLAARRLLVTTGLRDELPDIPGLRERWARDVLHCPYCHGHEVRDRRLGVLGANAGAVRYAQIVRQWSDDLVYFASAGTLTDAERVQLTARAIGIVEGPIDQLVIDDDRLHGVRLADGRVVPLDALFVPPRFVPHDDLLAALGCDAGSDGWTVTDAAGRTSVPGVWAAGNVVDPRAQLITAAGAGSAAAIAINADLVDEDVADAVRACAPAHLP</sequence>
<dbReference type="Pfam" id="PF07992">
    <property type="entry name" value="Pyr_redox_2"/>
    <property type="match status" value="1"/>
</dbReference>
<evidence type="ECO:0000313" key="5">
    <source>
        <dbReference type="EMBL" id="MFC7275910.1"/>
    </source>
</evidence>
<protein>
    <submittedName>
        <fullName evidence="5">NAD(P)/FAD-dependent oxidoreductase</fullName>
    </submittedName>
</protein>
<proteinExistence type="predicted"/>
<reference evidence="6" key="1">
    <citation type="journal article" date="2019" name="Int. J. Syst. Evol. Microbiol.">
        <title>The Global Catalogue of Microorganisms (GCM) 10K type strain sequencing project: providing services to taxonomists for standard genome sequencing and annotation.</title>
        <authorList>
            <consortium name="The Broad Institute Genomics Platform"/>
            <consortium name="The Broad Institute Genome Sequencing Center for Infectious Disease"/>
            <person name="Wu L."/>
            <person name="Ma J."/>
        </authorList>
    </citation>
    <scope>NUCLEOTIDE SEQUENCE [LARGE SCALE GENOMIC DNA]</scope>
    <source>
        <strain evidence="6">XZYJT-10</strain>
    </source>
</reference>
<evidence type="ECO:0000256" key="3">
    <source>
        <dbReference type="ARBA" id="ARBA00048132"/>
    </source>
</evidence>